<sequence>MSSKKKTPRTLKIKGKGKVLVPKWKLFRAKEPLLSVFMWGVNHSIGQLDHVPPPGLLMPDDFKAYTKVKIDNHYFNKDIMPSHYK</sequence>
<accession>A0A3P7MDD0</accession>
<feature type="non-terminal residue" evidence="1">
    <location>
        <position position="85"/>
    </location>
</feature>
<evidence type="ECO:0000313" key="1">
    <source>
        <dbReference type="EMBL" id="VDN21543.1"/>
    </source>
</evidence>
<organism evidence="1 2">
    <name type="scientific">Cylicostephanus goldi</name>
    <name type="common">Nematode worm</name>
    <dbReference type="NCBI Taxonomy" id="71465"/>
    <lineage>
        <taxon>Eukaryota</taxon>
        <taxon>Metazoa</taxon>
        <taxon>Ecdysozoa</taxon>
        <taxon>Nematoda</taxon>
        <taxon>Chromadorea</taxon>
        <taxon>Rhabditida</taxon>
        <taxon>Rhabditina</taxon>
        <taxon>Rhabditomorpha</taxon>
        <taxon>Strongyloidea</taxon>
        <taxon>Strongylidae</taxon>
        <taxon>Cylicostephanus</taxon>
    </lineage>
</organism>
<gene>
    <name evidence="1" type="ORF">CGOC_LOCUS9066</name>
</gene>
<reference evidence="1 2" key="1">
    <citation type="submission" date="2018-11" db="EMBL/GenBank/DDBJ databases">
        <authorList>
            <consortium name="Pathogen Informatics"/>
        </authorList>
    </citation>
    <scope>NUCLEOTIDE SEQUENCE [LARGE SCALE GENOMIC DNA]</scope>
</reference>
<keyword evidence="2" id="KW-1185">Reference proteome</keyword>
<evidence type="ECO:0000313" key="2">
    <source>
        <dbReference type="Proteomes" id="UP000271889"/>
    </source>
</evidence>
<dbReference type="Gene3D" id="3.30.800.10">
    <property type="entry name" value="Phosphatidylinositol Phosphate Kinase II Beta"/>
    <property type="match status" value="1"/>
</dbReference>
<dbReference type="EMBL" id="UYRV01105731">
    <property type="protein sequence ID" value="VDN21543.1"/>
    <property type="molecule type" value="Genomic_DNA"/>
</dbReference>
<protein>
    <submittedName>
        <fullName evidence="1">Uncharacterized protein</fullName>
    </submittedName>
</protein>
<proteinExistence type="predicted"/>
<dbReference type="SUPFAM" id="SSF56104">
    <property type="entry name" value="SAICAR synthase-like"/>
    <property type="match status" value="1"/>
</dbReference>
<dbReference type="AlphaFoldDB" id="A0A3P7MDD0"/>
<dbReference type="InterPro" id="IPR027484">
    <property type="entry name" value="PInositol-4-P-5-kinase_N"/>
</dbReference>
<dbReference type="Proteomes" id="UP000271889">
    <property type="component" value="Unassembled WGS sequence"/>
</dbReference>
<name>A0A3P7MDD0_CYLGO</name>
<dbReference type="OrthoDB" id="20783at2759"/>